<keyword evidence="3" id="KW-1185">Reference proteome</keyword>
<feature type="compositionally biased region" description="Low complexity" evidence="1">
    <location>
        <begin position="124"/>
        <end position="135"/>
    </location>
</feature>
<name>A0A8T0P808_PANVG</name>
<feature type="region of interest" description="Disordered" evidence="1">
    <location>
        <begin position="172"/>
        <end position="199"/>
    </location>
</feature>
<organism evidence="2 3">
    <name type="scientific">Panicum virgatum</name>
    <name type="common">Blackwell switchgrass</name>
    <dbReference type="NCBI Taxonomy" id="38727"/>
    <lineage>
        <taxon>Eukaryota</taxon>
        <taxon>Viridiplantae</taxon>
        <taxon>Streptophyta</taxon>
        <taxon>Embryophyta</taxon>
        <taxon>Tracheophyta</taxon>
        <taxon>Spermatophyta</taxon>
        <taxon>Magnoliopsida</taxon>
        <taxon>Liliopsida</taxon>
        <taxon>Poales</taxon>
        <taxon>Poaceae</taxon>
        <taxon>PACMAD clade</taxon>
        <taxon>Panicoideae</taxon>
        <taxon>Panicodae</taxon>
        <taxon>Paniceae</taxon>
        <taxon>Panicinae</taxon>
        <taxon>Panicum</taxon>
        <taxon>Panicum sect. Hiantes</taxon>
    </lineage>
</organism>
<gene>
    <name evidence="2" type="ORF">PVAP13_8NG180701</name>
</gene>
<evidence type="ECO:0000313" key="2">
    <source>
        <dbReference type="EMBL" id="KAG2556799.1"/>
    </source>
</evidence>
<feature type="compositionally biased region" description="Polar residues" evidence="1">
    <location>
        <begin position="43"/>
        <end position="52"/>
    </location>
</feature>
<accession>A0A8T0P808</accession>
<proteinExistence type="predicted"/>
<comment type="caution">
    <text evidence="2">The sequence shown here is derived from an EMBL/GenBank/DDBJ whole genome shotgun (WGS) entry which is preliminary data.</text>
</comment>
<reference evidence="2" key="1">
    <citation type="submission" date="2020-05" db="EMBL/GenBank/DDBJ databases">
        <title>WGS assembly of Panicum virgatum.</title>
        <authorList>
            <person name="Lovell J.T."/>
            <person name="Jenkins J."/>
            <person name="Shu S."/>
            <person name="Juenger T.E."/>
            <person name="Schmutz J."/>
        </authorList>
    </citation>
    <scope>NUCLEOTIDE SEQUENCE</scope>
    <source>
        <strain evidence="2">AP13</strain>
    </source>
</reference>
<evidence type="ECO:0000256" key="1">
    <source>
        <dbReference type="SAM" id="MobiDB-lite"/>
    </source>
</evidence>
<dbReference type="AlphaFoldDB" id="A0A8T0P808"/>
<feature type="region of interest" description="Disordered" evidence="1">
    <location>
        <begin position="1"/>
        <end position="144"/>
    </location>
</feature>
<feature type="compositionally biased region" description="Polar residues" evidence="1">
    <location>
        <begin position="111"/>
        <end position="123"/>
    </location>
</feature>
<sequence length="199" mass="20719">MANPADSSCGEKRKREEDKPAEEESSWVQNVVVFKSDAPIPDSVTTKSQGTFHQPVAISLEDAPIIEENPLTSLDESSGDGGRQPRGRNNPSRESREQIDPAPSSAPGPTLGQSMSGAEGTQNTSTPAPSPAASTGPARRGLQVPRKLIIKRAKTSVAELSLLLLQSFGVPSTASAQGPMNDATDKAAPDAGTPAPARI</sequence>
<feature type="compositionally biased region" description="Basic and acidic residues" evidence="1">
    <location>
        <begin position="9"/>
        <end position="18"/>
    </location>
</feature>
<evidence type="ECO:0000313" key="3">
    <source>
        <dbReference type="Proteomes" id="UP000823388"/>
    </source>
</evidence>
<dbReference type="EMBL" id="CM029052">
    <property type="protein sequence ID" value="KAG2556799.1"/>
    <property type="molecule type" value="Genomic_DNA"/>
</dbReference>
<protein>
    <submittedName>
        <fullName evidence="2">Uncharacterized protein</fullName>
    </submittedName>
</protein>
<dbReference type="Proteomes" id="UP000823388">
    <property type="component" value="Chromosome 8N"/>
</dbReference>